<evidence type="ECO:0000256" key="1">
    <source>
        <dbReference type="ARBA" id="ARBA00022729"/>
    </source>
</evidence>
<dbReference type="PANTHER" id="PTHR31836">
    <property type="match status" value="1"/>
</dbReference>
<dbReference type="OrthoDB" id="406505at2759"/>
<feature type="signal peptide" evidence="2">
    <location>
        <begin position="1"/>
        <end position="18"/>
    </location>
</feature>
<dbReference type="CDD" id="cd22191">
    <property type="entry name" value="DPBB_RlpA_EXP_N-like"/>
    <property type="match status" value="1"/>
</dbReference>
<accession>A0A4R0RUG5</accession>
<gene>
    <name evidence="3" type="ORF">EIP91_004406</name>
</gene>
<dbReference type="Gene3D" id="2.40.40.10">
    <property type="entry name" value="RlpA-like domain"/>
    <property type="match status" value="1"/>
</dbReference>
<comment type="caution">
    <text evidence="3">The sequence shown here is derived from an EMBL/GenBank/DDBJ whole genome shotgun (WGS) entry which is preliminary data.</text>
</comment>
<dbReference type="EMBL" id="RWJN01000025">
    <property type="protein sequence ID" value="TCD70225.1"/>
    <property type="molecule type" value="Genomic_DNA"/>
</dbReference>
<name>A0A4R0RUG5_9APHY</name>
<feature type="chain" id="PRO_5020760386" description="RlpA-like protein double-psi beta-barrel domain-containing protein" evidence="2">
    <location>
        <begin position="19"/>
        <end position="131"/>
    </location>
</feature>
<dbReference type="STRING" id="92696.A0A4R0RUG5"/>
<keyword evidence="1 2" id="KW-0732">Signal</keyword>
<dbReference type="InterPro" id="IPR051477">
    <property type="entry name" value="Expansin_CellWall"/>
</dbReference>
<evidence type="ECO:0000256" key="2">
    <source>
        <dbReference type="SAM" id="SignalP"/>
    </source>
</evidence>
<keyword evidence="4" id="KW-1185">Reference proteome</keyword>
<evidence type="ECO:0000313" key="3">
    <source>
        <dbReference type="EMBL" id="TCD70225.1"/>
    </source>
</evidence>
<protein>
    <recommendedName>
        <fullName evidence="5">RlpA-like protein double-psi beta-barrel domain-containing protein</fullName>
    </recommendedName>
</protein>
<sequence>MLALLAIFFAALLAFCRASPIPGDAILQKRAYTGKATFYSVGLGACGQQNVDTDPVVSIPIGLFGNAYPSPDCNKRVTITNTANGRVAHGTVLDECPTCGPSDLDLSKLLFLQLADNLGEGLVPVTWSFDS</sequence>
<evidence type="ECO:0008006" key="5">
    <source>
        <dbReference type="Google" id="ProtNLM"/>
    </source>
</evidence>
<proteinExistence type="predicted"/>
<reference evidence="3 4" key="1">
    <citation type="submission" date="2018-11" db="EMBL/GenBank/DDBJ databases">
        <title>Genome assembly of Steccherinum ochraceum LE-BIN_3174, the white-rot fungus of the Steccherinaceae family (The Residual Polyporoid clade, Polyporales, Basidiomycota).</title>
        <authorList>
            <person name="Fedorova T.V."/>
            <person name="Glazunova O.A."/>
            <person name="Landesman E.O."/>
            <person name="Moiseenko K.V."/>
            <person name="Psurtseva N.V."/>
            <person name="Savinova O.S."/>
            <person name="Shakhova N.V."/>
            <person name="Tyazhelova T.V."/>
            <person name="Vasina D.V."/>
        </authorList>
    </citation>
    <scope>NUCLEOTIDE SEQUENCE [LARGE SCALE GENOMIC DNA]</scope>
    <source>
        <strain evidence="3 4">LE-BIN_3174</strain>
    </source>
</reference>
<dbReference type="InterPro" id="IPR036908">
    <property type="entry name" value="RlpA-like_sf"/>
</dbReference>
<dbReference type="PANTHER" id="PTHR31836:SF28">
    <property type="entry name" value="SRCR DOMAIN-CONTAINING PROTEIN-RELATED"/>
    <property type="match status" value="1"/>
</dbReference>
<dbReference type="SUPFAM" id="SSF50685">
    <property type="entry name" value="Barwin-like endoglucanases"/>
    <property type="match status" value="1"/>
</dbReference>
<organism evidence="3 4">
    <name type="scientific">Steccherinum ochraceum</name>
    <dbReference type="NCBI Taxonomy" id="92696"/>
    <lineage>
        <taxon>Eukaryota</taxon>
        <taxon>Fungi</taxon>
        <taxon>Dikarya</taxon>
        <taxon>Basidiomycota</taxon>
        <taxon>Agaricomycotina</taxon>
        <taxon>Agaricomycetes</taxon>
        <taxon>Polyporales</taxon>
        <taxon>Steccherinaceae</taxon>
        <taxon>Steccherinum</taxon>
    </lineage>
</organism>
<dbReference type="Proteomes" id="UP000292702">
    <property type="component" value="Unassembled WGS sequence"/>
</dbReference>
<dbReference type="AlphaFoldDB" id="A0A4R0RUG5"/>
<evidence type="ECO:0000313" key="4">
    <source>
        <dbReference type="Proteomes" id="UP000292702"/>
    </source>
</evidence>